<feature type="transmembrane region" description="Helical" evidence="6">
    <location>
        <begin position="355"/>
        <end position="375"/>
    </location>
</feature>
<dbReference type="PROSITE" id="PS50850">
    <property type="entry name" value="MFS"/>
    <property type="match status" value="1"/>
</dbReference>
<evidence type="ECO:0000256" key="6">
    <source>
        <dbReference type="SAM" id="Phobius"/>
    </source>
</evidence>
<evidence type="ECO:0000313" key="8">
    <source>
        <dbReference type="EMBL" id="SMO92916.1"/>
    </source>
</evidence>
<feature type="transmembrane region" description="Helical" evidence="6">
    <location>
        <begin position="381"/>
        <end position="405"/>
    </location>
</feature>
<dbReference type="Pfam" id="PF07690">
    <property type="entry name" value="MFS_1"/>
    <property type="match status" value="1"/>
</dbReference>
<feature type="transmembrane region" description="Helical" evidence="6">
    <location>
        <begin position="80"/>
        <end position="103"/>
    </location>
</feature>
<comment type="subcellular location">
    <subcellularLocation>
        <location evidence="1">Cell membrane</location>
        <topology evidence="1">Multi-pass membrane protein</topology>
    </subcellularLocation>
</comment>
<evidence type="ECO:0000256" key="3">
    <source>
        <dbReference type="ARBA" id="ARBA00022692"/>
    </source>
</evidence>
<protein>
    <submittedName>
        <fullName evidence="8">Predicted arabinose efflux permease, MFS family</fullName>
    </submittedName>
</protein>
<feature type="transmembrane region" description="Helical" evidence="6">
    <location>
        <begin position="53"/>
        <end position="73"/>
    </location>
</feature>
<feature type="domain" description="Major facilitator superfamily (MFS) profile" evidence="7">
    <location>
        <begin position="10"/>
        <end position="408"/>
    </location>
</feature>
<sequence>MTASPRALAPLRSAAYRRLALSLALSLVANGSWAVTAVWQVVALGGGPAELSLVTGASAVGTLAMALPGGVLADRVPQRSLLAVVTLLSAVPVGLAACLSLAGALPLPVLAATGLLGGVALGLHYPAYSALVPALLPPEQLLAANGLEGAMRPLLYQVTGPALAGLLVAAASPGAALLATAAASLAALGCVLGLPRLPVHRAAGGPAHPARALLADLREGFAFLLRTRWLLATLLFGSLMLLVTTGPLQVLTPFVLRERAGGGPVDHAVVLAGFGVGGALSALAVASRPLPRRYLTATTALWAAGCLPLAVLGVATSVPVVVGAAVLAGAGIHGGMTIWGTLLQRRVPPALLGRVSSLDFVVSGALVPVSVAAAGPLGEAVGLPAVFLVAGLVPPALAAVTLVVARLPADERAHPLDRPVPEPEGTS</sequence>
<dbReference type="EMBL" id="FXTJ01000007">
    <property type="protein sequence ID" value="SMO92916.1"/>
    <property type="molecule type" value="Genomic_DNA"/>
</dbReference>
<dbReference type="PANTHER" id="PTHR23513">
    <property type="entry name" value="INTEGRAL MEMBRANE EFFLUX PROTEIN-RELATED"/>
    <property type="match status" value="1"/>
</dbReference>
<keyword evidence="9" id="KW-1185">Reference proteome</keyword>
<dbReference type="PANTHER" id="PTHR23513:SF11">
    <property type="entry name" value="STAPHYLOFERRIN A TRANSPORTER"/>
    <property type="match status" value="1"/>
</dbReference>
<evidence type="ECO:0000256" key="4">
    <source>
        <dbReference type="ARBA" id="ARBA00022989"/>
    </source>
</evidence>
<feature type="transmembrane region" description="Helical" evidence="6">
    <location>
        <begin position="321"/>
        <end position="343"/>
    </location>
</feature>
<evidence type="ECO:0000256" key="1">
    <source>
        <dbReference type="ARBA" id="ARBA00004651"/>
    </source>
</evidence>
<evidence type="ECO:0000313" key="9">
    <source>
        <dbReference type="Proteomes" id="UP000317484"/>
    </source>
</evidence>
<dbReference type="Proteomes" id="UP000317484">
    <property type="component" value="Unassembled WGS sequence"/>
</dbReference>
<evidence type="ECO:0000256" key="2">
    <source>
        <dbReference type="ARBA" id="ARBA00022475"/>
    </source>
</evidence>
<dbReference type="InterPro" id="IPR011701">
    <property type="entry name" value="MFS"/>
</dbReference>
<dbReference type="RefSeq" id="WP_142459828.1">
    <property type="nucleotide sequence ID" value="NZ_FXTJ01000007.1"/>
</dbReference>
<keyword evidence="4 6" id="KW-1133">Transmembrane helix</keyword>
<feature type="transmembrane region" description="Helical" evidence="6">
    <location>
        <begin position="294"/>
        <end position="315"/>
    </location>
</feature>
<name>A0A521F9V8_9ACTN</name>
<dbReference type="Gene3D" id="1.20.1250.20">
    <property type="entry name" value="MFS general substrate transporter like domains"/>
    <property type="match status" value="1"/>
</dbReference>
<evidence type="ECO:0000259" key="7">
    <source>
        <dbReference type="PROSITE" id="PS50850"/>
    </source>
</evidence>
<dbReference type="InterPro" id="IPR036259">
    <property type="entry name" value="MFS_trans_sf"/>
</dbReference>
<feature type="transmembrane region" description="Helical" evidence="6">
    <location>
        <begin position="268"/>
        <end position="287"/>
    </location>
</feature>
<feature type="transmembrane region" description="Helical" evidence="6">
    <location>
        <begin position="176"/>
        <end position="194"/>
    </location>
</feature>
<proteinExistence type="predicted"/>
<keyword evidence="5 6" id="KW-0472">Membrane</keyword>
<evidence type="ECO:0000256" key="5">
    <source>
        <dbReference type="ARBA" id="ARBA00023136"/>
    </source>
</evidence>
<feature type="transmembrane region" description="Helical" evidence="6">
    <location>
        <begin position="229"/>
        <end position="248"/>
    </location>
</feature>
<gene>
    <name evidence="8" type="ORF">SAMN06273567_107253</name>
</gene>
<dbReference type="InterPro" id="IPR020846">
    <property type="entry name" value="MFS_dom"/>
</dbReference>
<organism evidence="8 9">
    <name type="scientific">Geodermatophilus aquaeductus</name>
    <dbReference type="NCBI Taxonomy" id="1564161"/>
    <lineage>
        <taxon>Bacteria</taxon>
        <taxon>Bacillati</taxon>
        <taxon>Actinomycetota</taxon>
        <taxon>Actinomycetes</taxon>
        <taxon>Geodermatophilales</taxon>
        <taxon>Geodermatophilaceae</taxon>
        <taxon>Geodermatophilus</taxon>
    </lineage>
</organism>
<keyword evidence="2" id="KW-1003">Cell membrane</keyword>
<dbReference type="CDD" id="cd06173">
    <property type="entry name" value="MFS_MefA_like"/>
    <property type="match status" value="1"/>
</dbReference>
<dbReference type="SUPFAM" id="SSF103473">
    <property type="entry name" value="MFS general substrate transporter"/>
    <property type="match status" value="1"/>
</dbReference>
<dbReference type="AlphaFoldDB" id="A0A521F9V8"/>
<keyword evidence="3 6" id="KW-0812">Transmembrane</keyword>
<reference evidence="8 9" key="1">
    <citation type="submission" date="2017-05" db="EMBL/GenBank/DDBJ databases">
        <authorList>
            <person name="Varghese N."/>
            <person name="Submissions S."/>
        </authorList>
    </citation>
    <scope>NUCLEOTIDE SEQUENCE [LARGE SCALE GENOMIC DNA]</scope>
    <source>
        <strain evidence="8 9">DSM 46834</strain>
    </source>
</reference>
<accession>A0A521F9V8</accession>
<dbReference type="GO" id="GO:0022857">
    <property type="term" value="F:transmembrane transporter activity"/>
    <property type="evidence" value="ECO:0007669"/>
    <property type="project" value="InterPro"/>
</dbReference>
<dbReference type="GO" id="GO:0005886">
    <property type="term" value="C:plasma membrane"/>
    <property type="evidence" value="ECO:0007669"/>
    <property type="project" value="UniProtKB-SubCell"/>
</dbReference>